<reference evidence="1 2" key="1">
    <citation type="submission" date="2021-06" db="EMBL/GenBank/DDBJ databases">
        <title>Caerostris extrusa draft genome.</title>
        <authorList>
            <person name="Kono N."/>
            <person name="Arakawa K."/>
        </authorList>
    </citation>
    <scope>NUCLEOTIDE SEQUENCE [LARGE SCALE GENOMIC DNA]</scope>
</reference>
<sequence length="133" mass="15357">MLRNPHFCPPNSRVFVSTKVSIASGSFDSKVFAEDLGSECLRWHGWWVLHSFLNFSFKIMQIINKRPDSTLNWEWRTHLTFADTEELLCVDTSLNFLLFSREPSLLYPNARVFFSTKVSIASGPFDSKVFAED</sequence>
<comment type="caution">
    <text evidence="1">The sequence shown here is derived from an EMBL/GenBank/DDBJ whole genome shotgun (WGS) entry which is preliminary data.</text>
</comment>
<dbReference type="Proteomes" id="UP001054945">
    <property type="component" value="Unassembled WGS sequence"/>
</dbReference>
<accession>A0AAV4WYP5</accession>
<proteinExistence type="predicted"/>
<dbReference type="EMBL" id="BPLR01016939">
    <property type="protein sequence ID" value="GIY87463.1"/>
    <property type="molecule type" value="Genomic_DNA"/>
</dbReference>
<organism evidence="1 2">
    <name type="scientific">Caerostris extrusa</name>
    <name type="common">Bark spider</name>
    <name type="synonym">Caerostris bankana</name>
    <dbReference type="NCBI Taxonomy" id="172846"/>
    <lineage>
        <taxon>Eukaryota</taxon>
        <taxon>Metazoa</taxon>
        <taxon>Ecdysozoa</taxon>
        <taxon>Arthropoda</taxon>
        <taxon>Chelicerata</taxon>
        <taxon>Arachnida</taxon>
        <taxon>Araneae</taxon>
        <taxon>Araneomorphae</taxon>
        <taxon>Entelegynae</taxon>
        <taxon>Araneoidea</taxon>
        <taxon>Araneidae</taxon>
        <taxon>Caerostris</taxon>
    </lineage>
</organism>
<keyword evidence="2" id="KW-1185">Reference proteome</keyword>
<gene>
    <name evidence="1" type="ORF">CEXT_632061</name>
</gene>
<protein>
    <submittedName>
        <fullName evidence="1">Uncharacterized protein</fullName>
    </submittedName>
</protein>
<name>A0AAV4WYP5_CAEEX</name>
<evidence type="ECO:0000313" key="2">
    <source>
        <dbReference type="Proteomes" id="UP001054945"/>
    </source>
</evidence>
<evidence type="ECO:0000313" key="1">
    <source>
        <dbReference type="EMBL" id="GIY87463.1"/>
    </source>
</evidence>
<dbReference type="AlphaFoldDB" id="A0AAV4WYP5"/>